<proteinExistence type="predicted"/>
<dbReference type="Pfam" id="PF05729">
    <property type="entry name" value="NACHT"/>
    <property type="match status" value="1"/>
</dbReference>
<evidence type="ECO:0000259" key="3">
    <source>
        <dbReference type="Pfam" id="PF05729"/>
    </source>
</evidence>
<reference evidence="4" key="2">
    <citation type="submission" date="2009-09" db="EMBL/GenBank/DDBJ databases">
        <title>Complete sequence of chromosome of Candidatus Accumulibacter phosphatis clade IIA str. UW-1.</title>
        <authorList>
            <consortium name="US DOE Joint Genome Institute"/>
            <person name="Martin H.G."/>
            <person name="Ivanova N."/>
            <person name="Kunin V."/>
            <person name="Warnecke F."/>
            <person name="Barry K."/>
            <person name="He S."/>
            <person name="Salamov A."/>
            <person name="Szeto E."/>
            <person name="Dalin E."/>
            <person name="Pangilinan J.L."/>
            <person name="Lapidus A."/>
            <person name="Lowry S."/>
            <person name="Kyrpides N.C."/>
            <person name="McMahon K.D."/>
            <person name="Hugenholtz P."/>
        </authorList>
    </citation>
    <scope>NUCLEOTIDE SEQUENCE [LARGE SCALE GENOMIC DNA]</scope>
    <source>
        <strain evidence="4">UW-1</strain>
    </source>
</reference>
<protein>
    <recommendedName>
        <fullName evidence="5">NACHT domain-containing protein</fullName>
    </recommendedName>
</protein>
<dbReference type="eggNOG" id="COG1262">
    <property type="taxonomic scope" value="Bacteria"/>
</dbReference>
<feature type="domain" description="Sulfatase-modifying factor enzyme-like" evidence="2">
    <location>
        <begin position="573"/>
        <end position="877"/>
    </location>
</feature>
<dbReference type="Gene3D" id="3.90.1580.10">
    <property type="entry name" value="paralog of FGE (formylglycine-generating enzyme)"/>
    <property type="match status" value="1"/>
</dbReference>
<name>C7RQ28_ACCRE</name>
<dbReference type="PANTHER" id="PTHR23150:SF19">
    <property type="entry name" value="FORMYLGLYCINE-GENERATING ENZYME"/>
    <property type="match status" value="1"/>
</dbReference>
<dbReference type="OrthoDB" id="9768004at2"/>
<sequence>MPDHAGPQLGPPQAARGAAGHPTPLVETAAQALYDYRQSLLHALAERQVDTRFVRLRLLDMMRSEHALQFQEREKDYTDLRDVLAEIPERAMVLLGAPGCGKSTLLRRLQLDDAREHLADKCDKVSLFVSLGAYPLDRDPARDAPRPLDWLEAQWHRQAPGLPDLAVLLDQRRVLLLLDALNEMPHRDPDDFRARVEQWRRFLRDDFPPGNRAVFSCRSLDYSETLSVKDDLDVRQVRVQPMTPSQIEEFLRLYAADHADGAWAEIRNDEGLLDLYSTPYFLKLLSDQLVYDPRVAGERAALFTGFVRRALEREIASRHPLFVRDGVLHTRDRDRVAGREWSDAHDLPRHGPLIPSLQALAYAMQERFGGSDGKQVMVTLDEALAHLNHARAEDLLKAGTQLAVLDEERRTDQVRFSHQLLQEYFAARQLAAQPAPAAELARSEWRADRIRPSLADKLATLQDFEPLPPPDPTGWEETTILAASMAADPDAFARALAQANLVLAARCVAALRATNRTRPDTVELLQARLMERSRDPEADLRARIAAGRALGDLGDPRFERCRGPHGDYLRPPLVAIEAATYRIGSDEGLYADEASAHDVPVEAFAIGRFPVTNAEWRLFIDAGGYQNERWWRTEAARRWQRGEGIADGPREAARNFRQAVRDNPAQIDDWLAAGQITSKEAQDFTQWYVEMADGDFEALLASWFSSDVQTQPLLWHDPAYNHPAQPVVGVCWHEARAYCAWLSAQTGQDYRLPSEVEWEAAARGRAERRYPWEGDFDPSRCNSFESHVRGTTPAGVFPAGDTPQGIADMSGNVWEWTSSLYRSYPYRADDGRENSKDGDGRRVVRGGSWDFNRGLARCAYRDYPLPGDRGRNLGFRVLCVSPIP</sequence>
<dbReference type="Gene3D" id="3.40.50.300">
    <property type="entry name" value="P-loop containing nucleotide triphosphate hydrolases"/>
    <property type="match status" value="1"/>
</dbReference>
<reference evidence="4" key="1">
    <citation type="submission" date="2009-08" db="EMBL/GenBank/DDBJ databases">
        <authorList>
            <consortium name="US DOE Joint Genome Institute"/>
            <person name="Lucas S."/>
            <person name="Copeland A."/>
            <person name="Lapidus A."/>
            <person name="Glavina del Rio T."/>
            <person name="Dalin E."/>
            <person name="Tice H."/>
            <person name="Bruce D."/>
            <person name="Barry K."/>
            <person name="Pitluck S."/>
            <person name="Lowry S."/>
            <person name="Larimer F."/>
            <person name="Land M."/>
            <person name="Hauser L."/>
            <person name="Kyrpides N."/>
            <person name="Ivanova N."/>
            <person name="McMahon K.D."/>
            <person name="Hugenholtz P."/>
        </authorList>
    </citation>
    <scope>NUCLEOTIDE SEQUENCE</scope>
    <source>
        <strain evidence="4">UW-1</strain>
    </source>
</reference>
<dbReference type="InterPro" id="IPR051043">
    <property type="entry name" value="Sulfatase_Mod_Factor_Kinase"/>
</dbReference>
<evidence type="ECO:0000256" key="1">
    <source>
        <dbReference type="SAM" id="MobiDB-lite"/>
    </source>
</evidence>
<dbReference type="SUPFAM" id="SSF52540">
    <property type="entry name" value="P-loop containing nucleoside triphosphate hydrolases"/>
    <property type="match status" value="1"/>
</dbReference>
<dbReference type="GO" id="GO:0120147">
    <property type="term" value="F:formylglycine-generating oxidase activity"/>
    <property type="evidence" value="ECO:0007669"/>
    <property type="project" value="TreeGrafter"/>
</dbReference>
<organism evidence="4">
    <name type="scientific">Accumulibacter regalis</name>
    <dbReference type="NCBI Taxonomy" id="522306"/>
    <lineage>
        <taxon>Bacteria</taxon>
        <taxon>Pseudomonadati</taxon>
        <taxon>Pseudomonadota</taxon>
        <taxon>Betaproteobacteria</taxon>
        <taxon>Candidatus Accumulibacter</taxon>
    </lineage>
</organism>
<dbReference type="STRING" id="522306.CAP2UW1_2323"/>
<dbReference type="EMBL" id="CP001715">
    <property type="protein sequence ID" value="ACV35614.1"/>
    <property type="molecule type" value="Genomic_DNA"/>
</dbReference>
<feature type="domain" description="NACHT" evidence="3">
    <location>
        <begin position="90"/>
        <end position="256"/>
    </location>
</feature>
<dbReference type="InterPro" id="IPR027417">
    <property type="entry name" value="P-loop_NTPase"/>
</dbReference>
<dbReference type="KEGG" id="app:CAP2UW1_2323"/>
<dbReference type="SUPFAM" id="SSF56436">
    <property type="entry name" value="C-type lectin-like"/>
    <property type="match status" value="1"/>
</dbReference>
<evidence type="ECO:0008006" key="5">
    <source>
        <dbReference type="Google" id="ProtNLM"/>
    </source>
</evidence>
<dbReference type="HOGENOM" id="CLU_004327_0_0_4"/>
<gene>
    <name evidence="4" type="ordered locus">CAP2UW1_2323</name>
</gene>
<dbReference type="PANTHER" id="PTHR23150">
    <property type="entry name" value="SULFATASE MODIFYING FACTOR 1, 2"/>
    <property type="match status" value="1"/>
</dbReference>
<dbReference type="InterPro" id="IPR005532">
    <property type="entry name" value="SUMF_dom"/>
</dbReference>
<dbReference type="InterPro" id="IPR007111">
    <property type="entry name" value="NACHT_NTPase"/>
</dbReference>
<evidence type="ECO:0000259" key="2">
    <source>
        <dbReference type="Pfam" id="PF03781"/>
    </source>
</evidence>
<dbReference type="eggNOG" id="COG5635">
    <property type="taxonomic scope" value="Bacteria"/>
</dbReference>
<dbReference type="InterPro" id="IPR016187">
    <property type="entry name" value="CTDL_fold"/>
</dbReference>
<feature type="region of interest" description="Disordered" evidence="1">
    <location>
        <begin position="1"/>
        <end position="21"/>
    </location>
</feature>
<dbReference type="InterPro" id="IPR042095">
    <property type="entry name" value="SUMF_sf"/>
</dbReference>
<dbReference type="AlphaFoldDB" id="C7RQ28"/>
<evidence type="ECO:0000313" key="4">
    <source>
        <dbReference type="EMBL" id="ACV35614.1"/>
    </source>
</evidence>
<dbReference type="Pfam" id="PF03781">
    <property type="entry name" value="FGE-sulfatase"/>
    <property type="match status" value="1"/>
</dbReference>
<accession>C7RQ28</accession>